<evidence type="ECO:0000313" key="1">
    <source>
        <dbReference type="EMBL" id="MCQ4924032.1"/>
    </source>
</evidence>
<keyword evidence="2" id="KW-1185">Reference proteome</keyword>
<sequence length="280" mass="31828">MKKQLILIADMEGASGIFESNVEAIYHGSNLWRNMGRQYLTSDVLAVCEAATECGIDEILLYDGHYAGDAEFNVIIEQLPNNVRIFDTPNRCFDWRRIRGQAESNPFGLITVGQHARNGEPWAYFPHTIQTPPIKSLFVNKMHIAEIGQGTLSFCGTKYLANIGCHASHKEAKEMSENVTCITVKNKATGWEPSPIETYQIIKSEVMESIRTIDKRDVISIDEPCDFYMELTEGYYFAPSEVFPWKGNFTETKATWESPDIKIGLELFNYVRSFIKKKSK</sequence>
<gene>
    <name evidence="1" type="ORF">NE686_13100</name>
</gene>
<dbReference type="Gene3D" id="3.40.50.10780">
    <property type="entry name" value="Dipeptide transport protein"/>
    <property type="match status" value="1"/>
</dbReference>
<organism evidence="1 2">
    <name type="scientific">Tissierella carlieri</name>
    <dbReference type="NCBI Taxonomy" id="689904"/>
    <lineage>
        <taxon>Bacteria</taxon>
        <taxon>Bacillati</taxon>
        <taxon>Bacillota</taxon>
        <taxon>Tissierellia</taxon>
        <taxon>Tissierellales</taxon>
        <taxon>Tissierellaceae</taxon>
        <taxon>Tissierella</taxon>
    </lineage>
</organism>
<dbReference type="RefSeq" id="WP_256311860.1">
    <property type="nucleotide sequence ID" value="NZ_JANGAC010000010.1"/>
</dbReference>
<accession>A0ABT1SDJ2</accession>
<dbReference type="SUPFAM" id="SSF63992">
    <property type="entry name" value="Dipeptide transport protein"/>
    <property type="match status" value="1"/>
</dbReference>
<proteinExistence type="predicted"/>
<dbReference type="Proteomes" id="UP001524478">
    <property type="component" value="Unassembled WGS sequence"/>
</dbReference>
<comment type="caution">
    <text evidence="1">The sequence shown here is derived from an EMBL/GenBank/DDBJ whole genome shotgun (WGS) entry which is preliminary data.</text>
</comment>
<dbReference type="EMBL" id="JANGAC010000010">
    <property type="protein sequence ID" value="MCQ4924032.1"/>
    <property type="molecule type" value="Genomic_DNA"/>
</dbReference>
<reference evidence="1 2" key="1">
    <citation type="submission" date="2022-06" db="EMBL/GenBank/DDBJ databases">
        <title>Isolation of gut microbiota from human fecal samples.</title>
        <authorList>
            <person name="Pamer E.G."/>
            <person name="Barat B."/>
            <person name="Waligurski E."/>
            <person name="Medina S."/>
            <person name="Paddock L."/>
            <person name="Mostad J."/>
        </authorList>
    </citation>
    <scope>NUCLEOTIDE SEQUENCE [LARGE SCALE GENOMIC DNA]</scope>
    <source>
        <strain evidence="1 2">DFI.7.95</strain>
    </source>
</reference>
<dbReference type="InterPro" id="IPR027476">
    <property type="entry name" value="DppA_N"/>
</dbReference>
<protein>
    <submittedName>
        <fullName evidence="1">M55 family metallopeptidase</fullName>
    </submittedName>
</protein>
<dbReference type="InterPro" id="IPR007035">
    <property type="entry name" value="Peptidase_M55"/>
</dbReference>
<dbReference type="InterPro" id="IPR036177">
    <property type="entry name" value="Peptidase_M55_sf"/>
</dbReference>
<dbReference type="Pfam" id="PF04951">
    <property type="entry name" value="Peptidase_M55"/>
    <property type="match status" value="1"/>
</dbReference>
<name>A0ABT1SDJ2_9FIRM</name>
<evidence type="ECO:0000313" key="2">
    <source>
        <dbReference type="Proteomes" id="UP001524478"/>
    </source>
</evidence>